<dbReference type="EMBL" id="JABDTM020013966">
    <property type="protein sequence ID" value="KAH0819690.1"/>
    <property type="molecule type" value="Genomic_DNA"/>
</dbReference>
<proteinExistence type="predicted"/>
<reference evidence="1" key="1">
    <citation type="journal article" date="2020" name="J Insects Food Feed">
        <title>The yellow mealworm (Tenebrio molitor) genome: a resource for the emerging insects as food and feed industry.</title>
        <authorList>
            <person name="Eriksson T."/>
            <person name="Andere A."/>
            <person name="Kelstrup H."/>
            <person name="Emery V."/>
            <person name="Picard C."/>
        </authorList>
    </citation>
    <scope>NUCLEOTIDE SEQUENCE</scope>
    <source>
        <strain evidence="1">Stoneville</strain>
        <tissue evidence="1">Whole head</tissue>
    </source>
</reference>
<gene>
    <name evidence="1" type="ORF">GEV33_003101</name>
</gene>
<accession>A0A8J6HRZ7</accession>
<organism evidence="1 2">
    <name type="scientific">Tenebrio molitor</name>
    <name type="common">Yellow mealworm beetle</name>
    <dbReference type="NCBI Taxonomy" id="7067"/>
    <lineage>
        <taxon>Eukaryota</taxon>
        <taxon>Metazoa</taxon>
        <taxon>Ecdysozoa</taxon>
        <taxon>Arthropoda</taxon>
        <taxon>Hexapoda</taxon>
        <taxon>Insecta</taxon>
        <taxon>Pterygota</taxon>
        <taxon>Neoptera</taxon>
        <taxon>Endopterygota</taxon>
        <taxon>Coleoptera</taxon>
        <taxon>Polyphaga</taxon>
        <taxon>Cucujiformia</taxon>
        <taxon>Tenebrionidae</taxon>
        <taxon>Tenebrio</taxon>
    </lineage>
</organism>
<protein>
    <submittedName>
        <fullName evidence="1">Uncharacterized protein</fullName>
    </submittedName>
</protein>
<dbReference type="Proteomes" id="UP000719412">
    <property type="component" value="Unassembled WGS sequence"/>
</dbReference>
<evidence type="ECO:0000313" key="1">
    <source>
        <dbReference type="EMBL" id="KAH0819690.1"/>
    </source>
</evidence>
<evidence type="ECO:0000313" key="2">
    <source>
        <dbReference type="Proteomes" id="UP000719412"/>
    </source>
</evidence>
<comment type="caution">
    <text evidence="1">The sequence shown here is derived from an EMBL/GenBank/DDBJ whole genome shotgun (WGS) entry which is preliminary data.</text>
</comment>
<reference evidence="1" key="2">
    <citation type="submission" date="2021-08" db="EMBL/GenBank/DDBJ databases">
        <authorList>
            <person name="Eriksson T."/>
        </authorList>
    </citation>
    <scope>NUCLEOTIDE SEQUENCE</scope>
    <source>
        <strain evidence="1">Stoneville</strain>
        <tissue evidence="1">Whole head</tissue>
    </source>
</reference>
<name>A0A8J6HRZ7_TENMO</name>
<sequence>MERRDVHGIPLYSFKPPIPTDIVYHNVHSLHQLEECGALPNDYFYKLNSLPTSDLHVSNQVPLPNNMSFNYYNIAELNGDIEDFSGKNSNYFITNFDKLVTKYNIPRASLFDVNPTSQSSDTVDSKSRNYKGVEGRPFFGSQNHYTALREFRIYCRSTTGVVELYQPDEEPSQEIVVLADSSMLTRSLPADTSLIRLAIWDDGRYLDESHDPRELHYDVSSALQIHWITVPLTLPRH</sequence>
<dbReference type="AlphaFoldDB" id="A0A8J6HRZ7"/>
<keyword evidence="2" id="KW-1185">Reference proteome</keyword>